<comment type="similarity">
    <text evidence="2">Belongs to the selectin/LECAM family.</text>
</comment>
<feature type="domain" description="Sushi" evidence="29">
    <location>
        <begin position="441"/>
        <end position="502"/>
    </location>
</feature>
<dbReference type="PRINTS" id="PR00343">
    <property type="entry name" value="SELECTIN"/>
</dbReference>
<reference evidence="30" key="2">
    <citation type="submission" date="2025-08" db="UniProtKB">
        <authorList>
            <consortium name="Ensembl"/>
        </authorList>
    </citation>
    <scope>IDENTIFICATION</scope>
</reference>
<dbReference type="CDD" id="cd00033">
    <property type="entry name" value="CCP"/>
    <property type="match status" value="13"/>
</dbReference>
<dbReference type="InterPro" id="IPR000742">
    <property type="entry name" value="EGF"/>
</dbReference>
<dbReference type="InterPro" id="IPR016186">
    <property type="entry name" value="C-type_lectin-like/link_sf"/>
</dbReference>
<evidence type="ECO:0000259" key="28">
    <source>
        <dbReference type="PROSITE" id="PS50041"/>
    </source>
</evidence>
<dbReference type="SMART" id="SM00181">
    <property type="entry name" value="EGF"/>
    <property type="match status" value="1"/>
</dbReference>
<dbReference type="SUPFAM" id="SSF57196">
    <property type="entry name" value="EGF/Laminin"/>
    <property type="match status" value="1"/>
</dbReference>
<feature type="domain" description="Sushi" evidence="29">
    <location>
        <begin position="627"/>
        <end position="688"/>
    </location>
</feature>
<keyword evidence="3" id="KW-1003">Cell membrane</keyword>
<feature type="chain" id="PRO_5018027645" description="E-selectin" evidence="26">
    <location>
        <begin position="35"/>
        <end position="1059"/>
    </location>
</feature>
<feature type="disulfide bond" evidence="24">
    <location>
        <begin position="535"/>
        <end position="562"/>
    </location>
</feature>
<comment type="subcellular location">
    <subcellularLocation>
        <location evidence="1">Cell membrane</location>
        <topology evidence="1">Single-pass type I membrane protein</topology>
    </subcellularLocation>
</comment>
<evidence type="ECO:0000256" key="7">
    <source>
        <dbReference type="ARBA" id="ARBA00022723"/>
    </source>
</evidence>
<evidence type="ECO:0000256" key="8">
    <source>
        <dbReference type="ARBA" id="ARBA00022729"/>
    </source>
</evidence>
<feature type="disulfide bond" evidence="24">
    <location>
        <begin position="971"/>
        <end position="998"/>
    </location>
</feature>
<dbReference type="PROSITE" id="PS01186">
    <property type="entry name" value="EGF_2"/>
    <property type="match status" value="1"/>
</dbReference>
<keyword evidence="16" id="KW-0325">Glycoprotein</keyword>
<feature type="disulfide bond" evidence="23">
    <location>
        <begin position="178"/>
        <end position="187"/>
    </location>
</feature>
<evidence type="ECO:0000259" key="27">
    <source>
        <dbReference type="PROSITE" id="PS50026"/>
    </source>
</evidence>
<dbReference type="GO" id="GO:0005886">
    <property type="term" value="C:plasma membrane"/>
    <property type="evidence" value="ECO:0007669"/>
    <property type="project" value="UniProtKB-SubCell"/>
</dbReference>
<feature type="domain" description="Sushi" evidence="29">
    <location>
        <begin position="503"/>
        <end position="564"/>
    </location>
</feature>
<feature type="disulfide bond" evidence="24">
    <location>
        <begin position="845"/>
        <end position="872"/>
    </location>
</feature>
<feature type="domain" description="Sushi" evidence="29">
    <location>
        <begin position="813"/>
        <end position="874"/>
    </location>
</feature>
<dbReference type="Ensembl" id="ENSMZET00005010410.1">
    <property type="protein sequence ID" value="ENSMZEP00005010044.1"/>
    <property type="gene ID" value="ENSMZEG00005007605.1"/>
</dbReference>
<dbReference type="InterPro" id="IPR050350">
    <property type="entry name" value="Compl-Cell_Adhes-Reg"/>
</dbReference>
<feature type="domain" description="Sushi" evidence="29">
    <location>
        <begin position="379"/>
        <end position="440"/>
    </location>
</feature>
<feature type="domain" description="Sushi" evidence="29">
    <location>
        <begin position="689"/>
        <end position="750"/>
    </location>
</feature>
<evidence type="ECO:0000256" key="26">
    <source>
        <dbReference type="SAM" id="SignalP"/>
    </source>
</evidence>
<name>A0A3P9BJB9_9CICH</name>
<dbReference type="GO" id="GO:0030246">
    <property type="term" value="F:carbohydrate binding"/>
    <property type="evidence" value="ECO:0007669"/>
    <property type="project" value="UniProtKB-KW"/>
</dbReference>
<evidence type="ECO:0000256" key="18">
    <source>
        <dbReference type="ARBA" id="ARBA00040812"/>
    </source>
</evidence>
<keyword evidence="14 25" id="KW-0472">Membrane</keyword>
<feature type="domain" description="Sushi" evidence="29">
    <location>
        <begin position="751"/>
        <end position="812"/>
    </location>
</feature>
<dbReference type="SUPFAM" id="SSF57535">
    <property type="entry name" value="Complement control module/SCR domain"/>
    <property type="match status" value="13"/>
</dbReference>
<dbReference type="GO" id="GO:0046872">
    <property type="term" value="F:metal ion binding"/>
    <property type="evidence" value="ECO:0007669"/>
    <property type="project" value="UniProtKB-KW"/>
</dbReference>
<feature type="domain" description="Sushi" evidence="29">
    <location>
        <begin position="875"/>
        <end position="937"/>
    </location>
</feature>
<reference evidence="30" key="3">
    <citation type="submission" date="2025-09" db="UniProtKB">
        <authorList>
            <consortium name="Ensembl"/>
        </authorList>
    </citation>
    <scope>IDENTIFICATION</scope>
</reference>
<feature type="disulfide bond" evidence="24">
    <location>
        <begin position="349"/>
        <end position="376"/>
    </location>
</feature>
<evidence type="ECO:0000256" key="20">
    <source>
        <dbReference type="ARBA" id="ARBA00042113"/>
    </source>
</evidence>
<dbReference type="InterPro" id="IPR002396">
    <property type="entry name" value="Selectin_superfamily"/>
</dbReference>
<keyword evidence="4 23" id="KW-0245">EGF-like domain</keyword>
<dbReference type="InterPro" id="IPR001304">
    <property type="entry name" value="C-type_lectin-like"/>
</dbReference>
<feature type="domain" description="EGF-like" evidence="27">
    <location>
        <begin position="152"/>
        <end position="188"/>
    </location>
</feature>
<evidence type="ECO:0000256" key="14">
    <source>
        <dbReference type="ARBA" id="ARBA00023136"/>
    </source>
</evidence>
<dbReference type="PANTHER" id="PTHR19325:SF493">
    <property type="entry name" value="E-SELECTIN"/>
    <property type="match status" value="1"/>
</dbReference>
<feature type="signal peptide" evidence="26">
    <location>
        <begin position="1"/>
        <end position="34"/>
    </location>
</feature>
<feature type="disulfide bond" evidence="24">
    <location>
        <begin position="908"/>
        <end position="935"/>
    </location>
</feature>
<evidence type="ECO:0000256" key="5">
    <source>
        <dbReference type="ARBA" id="ARBA00022659"/>
    </source>
</evidence>
<keyword evidence="6 25" id="KW-0812">Transmembrane</keyword>
<feature type="disulfide bond" evidence="24">
    <location>
        <begin position="411"/>
        <end position="438"/>
    </location>
</feature>
<evidence type="ECO:0000259" key="29">
    <source>
        <dbReference type="PROSITE" id="PS50923"/>
    </source>
</evidence>
<protein>
    <recommendedName>
        <fullName evidence="18">E-selectin</fullName>
    </recommendedName>
    <alternativeName>
        <fullName evidence="19">CD62 antigen-like family member E</fullName>
    </alternativeName>
    <alternativeName>
        <fullName evidence="20">Endothelial leukocyte adhesion molecule 1</fullName>
    </alternativeName>
    <alternativeName>
        <fullName evidence="21">Leukocyte-endothelial cell adhesion molecule 2</fullName>
    </alternativeName>
</protein>
<reference evidence="30 31" key="1">
    <citation type="journal article" date="2014" name="Nature">
        <title>The genomic substrate for adaptive radiation in African cichlid fish.</title>
        <authorList>
            <person name="Brawand D."/>
            <person name="Wagner C.E."/>
            <person name="Li Y.I."/>
            <person name="Malinsky M."/>
            <person name="Keller I."/>
            <person name="Fan S."/>
            <person name="Simakov O."/>
            <person name="Ng A.Y."/>
            <person name="Lim Z.W."/>
            <person name="Bezault E."/>
            <person name="Turner-Maier J."/>
            <person name="Johnson J."/>
            <person name="Alcazar R."/>
            <person name="Noh H.J."/>
            <person name="Russell P."/>
            <person name="Aken B."/>
            <person name="Alfoldi J."/>
            <person name="Amemiya C."/>
            <person name="Azzouzi N."/>
            <person name="Baroiller J.F."/>
            <person name="Barloy-Hubler F."/>
            <person name="Berlin A."/>
            <person name="Bloomquist R."/>
            <person name="Carleton K.L."/>
            <person name="Conte M.A."/>
            <person name="D'Cotta H."/>
            <person name="Eshel O."/>
            <person name="Gaffney L."/>
            <person name="Galibert F."/>
            <person name="Gante H.F."/>
            <person name="Gnerre S."/>
            <person name="Greuter L."/>
            <person name="Guyon R."/>
            <person name="Haddad N.S."/>
            <person name="Haerty W."/>
            <person name="Harris R.M."/>
            <person name="Hofmann H.A."/>
            <person name="Hourlier T."/>
            <person name="Hulata G."/>
            <person name="Jaffe D.B."/>
            <person name="Lara M."/>
            <person name="Lee A.P."/>
            <person name="MacCallum I."/>
            <person name="Mwaiko S."/>
            <person name="Nikaido M."/>
            <person name="Nishihara H."/>
            <person name="Ozouf-Costaz C."/>
            <person name="Penman D.J."/>
            <person name="Przybylski D."/>
            <person name="Rakotomanga M."/>
            <person name="Renn S.C.P."/>
            <person name="Ribeiro F.J."/>
            <person name="Ron M."/>
            <person name="Salzburger W."/>
            <person name="Sanchez-Pulido L."/>
            <person name="Santos M.E."/>
            <person name="Searle S."/>
            <person name="Sharpe T."/>
            <person name="Swofford R."/>
            <person name="Tan F.J."/>
            <person name="Williams L."/>
            <person name="Young S."/>
            <person name="Yin S."/>
            <person name="Okada N."/>
            <person name="Kocher T.D."/>
            <person name="Miska E.A."/>
            <person name="Lander E.S."/>
            <person name="Venkatesh B."/>
            <person name="Fernald R.D."/>
            <person name="Meyer A."/>
            <person name="Ponting C.P."/>
            <person name="Streelman J.T."/>
            <person name="Lindblad-Toh K."/>
            <person name="Seehausen O."/>
            <person name="Di Palma F."/>
        </authorList>
    </citation>
    <scope>NUCLEOTIDE SEQUENCE</scope>
</reference>
<feature type="domain" description="Sushi" evidence="29">
    <location>
        <begin position="938"/>
        <end position="1000"/>
    </location>
</feature>
<dbReference type="InterPro" id="IPR000436">
    <property type="entry name" value="Sushi_SCR_CCP_dom"/>
</dbReference>
<evidence type="ECO:0000256" key="10">
    <source>
        <dbReference type="ARBA" id="ARBA00022737"/>
    </source>
</evidence>
<proteinExistence type="inferred from homology"/>
<dbReference type="GeneTree" id="ENSGT00940000160168"/>
<organism evidence="30 31">
    <name type="scientific">Maylandia zebra</name>
    <name type="common">zebra mbuna</name>
    <dbReference type="NCBI Taxonomy" id="106582"/>
    <lineage>
        <taxon>Eukaryota</taxon>
        <taxon>Metazoa</taxon>
        <taxon>Chordata</taxon>
        <taxon>Craniata</taxon>
        <taxon>Vertebrata</taxon>
        <taxon>Euteleostomi</taxon>
        <taxon>Actinopterygii</taxon>
        <taxon>Neopterygii</taxon>
        <taxon>Teleostei</taxon>
        <taxon>Neoteleostei</taxon>
        <taxon>Acanthomorphata</taxon>
        <taxon>Ovalentaria</taxon>
        <taxon>Cichlomorphae</taxon>
        <taxon>Cichliformes</taxon>
        <taxon>Cichlidae</taxon>
        <taxon>African cichlids</taxon>
        <taxon>Pseudocrenilabrinae</taxon>
        <taxon>Haplochromini</taxon>
        <taxon>Maylandia</taxon>
        <taxon>Maylandia zebra complex</taxon>
    </lineage>
</organism>
<dbReference type="PROSITE" id="PS00022">
    <property type="entry name" value="EGF_1"/>
    <property type="match status" value="1"/>
</dbReference>
<dbReference type="InterPro" id="IPR016187">
    <property type="entry name" value="CTDL_fold"/>
</dbReference>
<evidence type="ECO:0000256" key="4">
    <source>
        <dbReference type="ARBA" id="ARBA00022536"/>
    </source>
</evidence>
<dbReference type="AlphaFoldDB" id="A0A3P9BJB9"/>
<feature type="disulfide bond" evidence="24">
    <location>
        <begin position="659"/>
        <end position="686"/>
    </location>
</feature>
<evidence type="ECO:0000256" key="22">
    <source>
        <dbReference type="ARBA" id="ARBA00045695"/>
    </source>
</evidence>
<feature type="disulfide bond" evidence="24">
    <location>
        <begin position="287"/>
        <end position="314"/>
    </location>
</feature>
<dbReference type="InterPro" id="IPR035976">
    <property type="entry name" value="Sushi/SCR/CCP_sf"/>
</dbReference>
<evidence type="ECO:0000313" key="30">
    <source>
        <dbReference type="Ensembl" id="ENSMZEP00005010044.1"/>
    </source>
</evidence>
<feature type="domain" description="Sushi" evidence="29">
    <location>
        <begin position="317"/>
        <end position="378"/>
    </location>
</feature>
<dbReference type="Gene3D" id="2.10.70.10">
    <property type="entry name" value="Complement Module, domain 1"/>
    <property type="match status" value="13"/>
</dbReference>
<evidence type="ECO:0000256" key="12">
    <source>
        <dbReference type="ARBA" id="ARBA00022889"/>
    </source>
</evidence>
<feature type="disulfide bond" evidence="24">
    <location>
        <begin position="721"/>
        <end position="748"/>
    </location>
</feature>
<keyword evidence="8 26" id="KW-0732">Signal</keyword>
<feature type="domain" description="Sushi" evidence="29">
    <location>
        <begin position="191"/>
        <end position="252"/>
    </location>
</feature>
<evidence type="ECO:0000256" key="17">
    <source>
        <dbReference type="ARBA" id="ARBA00038738"/>
    </source>
</evidence>
<dbReference type="SUPFAM" id="SSF56436">
    <property type="entry name" value="C-type lectin-like"/>
    <property type="match status" value="1"/>
</dbReference>
<sequence length="1059" mass="114586">MSGDVRQNSHCNALIATLIVFAVDLSSRKGGVQAWTYNYSTGPNQNWYEARKWCQKFFTDMVAIQNQGETNFLNDLLPFNPKYYWIGIHRVAGLWTSVNTSQSVPEEAQNWASAEPDTIPRQDCVEIYIKRARDTAKWNNENCNKLKGAVCYTASCKHESCSAHADCVESIGSHICKCHPGFRGLRCEEAITCKPFPHPDQGSLRCSNPYGSNHLNSSCHFLCEVGFRLIGAPQLICQANGLWNHPVPLCQVAQCPNLKYTNFSASSMNCSHPIAAFSYNSTCEFSCDEGYELIGQNQIICDHTGQWTATVPVCTVRKCSPVFSPAMGHMTCVDPVEPFSYGSWCNFTCKEGYYLTGDKVLSCLTLGQWSKPTPTCTVVQCNSLQAPPHAYLQCHDPINKHSYTSICTVQCEEGFDLIGTNVTKCSSQGNWSHALPVCLAKKCTPISSPSHGSISCSDPNGSFSFGSVCTSTCDEGFLLNGTSSTECTSMGMWSTDIPPCLAKKCPTLNSPAHGSIICSDPHGEFSFGSRCTTTCDEGFILNGTAVTECTAMSNWSTDIPHCLANKCPTLNSPAHGSIICSDPHGEFSFGSHCTTTCDEGFVLNGTADTECTAMSNWSTDIPQCLARRCPTLNSPSHGSLVCSNPHREYSFASVCTSTCDEGFLLNGTSSTECTSMGMWSTDILPCLAKKCPTLNSPAHGSIICSDPHGKFSFGSHCTTTCDEGFVLNGTADTECTAMSNWSTDIPQCLARRCPTLNSPSHGSLVCSNPHREYSFASVCTSTCAEGFVLNGTAITECTSQGRWNRAVPHCLAERCPILTPPSHGTLDCSHSHGEFSFGSRCTSTCEDGFLLTGIPDTECTSAGTWSTEIPGCQARQCPLLAKSPQHGRMNCSHLNSPFSYGSQCDFKCNKGFWLKGRSSMMCNTSGHWNQDPPTCRPVQCKAIRAFSSDLSMNCSHPLGNFSFSSECVFSCKDGFTLNGTAVMLCSATGIWNDSLPSCTGMSIGTAMLLYTGAGAGIAVAILLLIGLTVLIMKQFKKTGNMITSDVPTWGERENPAFEF</sequence>
<feature type="domain" description="C-type lectin" evidence="28">
    <location>
        <begin position="32"/>
        <end position="152"/>
    </location>
</feature>
<evidence type="ECO:0000256" key="3">
    <source>
        <dbReference type="ARBA" id="ARBA00022475"/>
    </source>
</evidence>
<evidence type="ECO:0000256" key="1">
    <source>
        <dbReference type="ARBA" id="ARBA00004251"/>
    </source>
</evidence>
<comment type="function">
    <text evidence="22">Cell-surface glycoprotein having a role in immunoadhesion. Mediates in the adhesion of blood neutrophils in cytokine-activated endothelium through interaction with SELPLG/PSGL1. May have a role in capillary morphogenesis.</text>
</comment>
<dbReference type="Pfam" id="PF00084">
    <property type="entry name" value="Sushi"/>
    <property type="match status" value="13"/>
</dbReference>
<evidence type="ECO:0000256" key="21">
    <source>
        <dbReference type="ARBA" id="ARBA00043124"/>
    </source>
</evidence>
<feature type="domain" description="Sushi" evidence="29">
    <location>
        <begin position="565"/>
        <end position="626"/>
    </location>
</feature>
<dbReference type="GO" id="GO:0007155">
    <property type="term" value="P:cell adhesion"/>
    <property type="evidence" value="ECO:0007669"/>
    <property type="project" value="UniProtKB-KW"/>
</dbReference>
<dbReference type="PROSITE" id="PS50923">
    <property type="entry name" value="SUSHI"/>
    <property type="match status" value="13"/>
</dbReference>
<dbReference type="PROSITE" id="PS50041">
    <property type="entry name" value="C_TYPE_LECTIN_2"/>
    <property type="match status" value="1"/>
</dbReference>
<evidence type="ECO:0000256" key="24">
    <source>
        <dbReference type="PROSITE-ProRule" id="PRU00302"/>
    </source>
</evidence>
<keyword evidence="5 24" id="KW-0768">Sushi</keyword>
<feature type="domain" description="Sushi" evidence="29">
    <location>
        <begin position="253"/>
        <end position="316"/>
    </location>
</feature>
<feature type="disulfide bond" evidence="24">
    <location>
        <begin position="223"/>
        <end position="250"/>
    </location>
</feature>
<dbReference type="CDD" id="cd00054">
    <property type="entry name" value="EGF_CA"/>
    <property type="match status" value="1"/>
</dbReference>
<comment type="subunit">
    <text evidence="17">Interacts with SELPLG/PSGL1 and PODXL2 through the sialyl Lewis X epitope. SELPLG sulfation appears not to be required for this interaction.</text>
</comment>
<dbReference type="CTD" id="6403"/>
<comment type="caution">
    <text evidence="23">Lacks conserved residue(s) required for the propagation of feature annotation.</text>
</comment>
<keyword evidence="11" id="KW-0106">Calcium</keyword>
<evidence type="ECO:0000256" key="15">
    <source>
        <dbReference type="ARBA" id="ARBA00023157"/>
    </source>
</evidence>
<dbReference type="Pfam" id="PF00059">
    <property type="entry name" value="Lectin_C"/>
    <property type="match status" value="1"/>
</dbReference>
<evidence type="ECO:0000313" key="31">
    <source>
        <dbReference type="Proteomes" id="UP000265160"/>
    </source>
</evidence>
<dbReference type="SMART" id="SM00034">
    <property type="entry name" value="CLECT"/>
    <property type="match status" value="1"/>
</dbReference>
<feature type="disulfide bond" evidence="24">
    <location>
        <begin position="473"/>
        <end position="500"/>
    </location>
</feature>
<dbReference type="Proteomes" id="UP000265160">
    <property type="component" value="LG23"/>
</dbReference>
<dbReference type="RefSeq" id="XP_014265521.1">
    <property type="nucleotide sequence ID" value="XM_014410035.1"/>
</dbReference>
<dbReference type="GO" id="GO:0030097">
    <property type="term" value="P:hemopoiesis"/>
    <property type="evidence" value="ECO:0007669"/>
    <property type="project" value="Ensembl"/>
</dbReference>
<dbReference type="PROSITE" id="PS50026">
    <property type="entry name" value="EGF_3"/>
    <property type="match status" value="1"/>
</dbReference>
<evidence type="ECO:0000256" key="13">
    <source>
        <dbReference type="ARBA" id="ARBA00022989"/>
    </source>
</evidence>
<evidence type="ECO:0000256" key="19">
    <source>
        <dbReference type="ARBA" id="ARBA00041401"/>
    </source>
</evidence>
<dbReference type="PANTHER" id="PTHR19325">
    <property type="entry name" value="COMPLEMENT COMPONENT-RELATED SUSHI DOMAIN-CONTAINING"/>
    <property type="match status" value="1"/>
</dbReference>
<dbReference type="InterPro" id="IPR018378">
    <property type="entry name" value="C-type_lectin_CS"/>
</dbReference>
<keyword evidence="7" id="KW-0479">Metal-binding</keyword>
<accession>A0A3P9BJB9</accession>
<dbReference type="STRING" id="106582.ENSMZEP00005010044"/>
<keyword evidence="15 23" id="KW-1015">Disulfide bond</keyword>
<feature type="transmembrane region" description="Helical" evidence="25">
    <location>
        <begin position="1007"/>
        <end position="1031"/>
    </location>
</feature>
<keyword evidence="9" id="KW-0430">Lectin</keyword>
<evidence type="ECO:0000256" key="11">
    <source>
        <dbReference type="ARBA" id="ARBA00022837"/>
    </source>
</evidence>
<dbReference type="Gene3D" id="3.10.100.10">
    <property type="entry name" value="Mannose-Binding Protein A, subunit A"/>
    <property type="match status" value="1"/>
</dbReference>
<evidence type="ECO:0000256" key="9">
    <source>
        <dbReference type="ARBA" id="ARBA00022734"/>
    </source>
</evidence>
<feature type="disulfide bond" evidence="24">
    <location>
        <begin position="783"/>
        <end position="810"/>
    </location>
</feature>
<keyword evidence="10" id="KW-0677">Repeat</keyword>
<dbReference type="RefSeq" id="XP_014265522.1">
    <property type="nucleotide sequence ID" value="XM_014410036.1"/>
</dbReference>
<evidence type="ECO:0000256" key="2">
    <source>
        <dbReference type="ARBA" id="ARBA00007360"/>
    </source>
</evidence>
<evidence type="ECO:0000256" key="6">
    <source>
        <dbReference type="ARBA" id="ARBA00022692"/>
    </source>
</evidence>
<keyword evidence="12" id="KW-0130">Cell adhesion</keyword>
<evidence type="ECO:0000256" key="25">
    <source>
        <dbReference type="SAM" id="Phobius"/>
    </source>
</evidence>
<evidence type="ECO:0000256" key="23">
    <source>
        <dbReference type="PROSITE-ProRule" id="PRU00076"/>
    </source>
</evidence>
<feature type="disulfide bond" evidence="24">
    <location>
        <begin position="597"/>
        <end position="624"/>
    </location>
</feature>
<evidence type="ECO:0000256" key="16">
    <source>
        <dbReference type="ARBA" id="ARBA00023180"/>
    </source>
</evidence>
<dbReference type="GeneID" id="101469571"/>
<dbReference type="SMART" id="SM00032">
    <property type="entry name" value="CCP"/>
    <property type="match status" value="13"/>
</dbReference>
<dbReference type="FunFam" id="3.10.100.10:FF:000007">
    <property type="entry name" value="L-selectin"/>
    <property type="match status" value="1"/>
</dbReference>
<keyword evidence="31" id="KW-1185">Reference proteome</keyword>
<dbReference type="PROSITE" id="PS00615">
    <property type="entry name" value="C_TYPE_LECTIN_1"/>
    <property type="match status" value="1"/>
</dbReference>
<dbReference type="FunFam" id="2.10.70.10:FF:000001">
    <property type="entry name" value="Selectin P"/>
    <property type="match status" value="12"/>
</dbReference>
<keyword evidence="13 25" id="KW-1133">Transmembrane helix</keyword>
<dbReference type="GO" id="GO:0097241">
    <property type="term" value="P:hematopoietic stem cell migration to bone marrow"/>
    <property type="evidence" value="ECO:0007669"/>
    <property type="project" value="Ensembl"/>
</dbReference>